<gene>
    <name evidence="3" type="ORF">GIL414_LOCUS59069</name>
    <name evidence="2" type="ORF">KQP761_LOCUS23373</name>
</gene>
<protein>
    <submittedName>
        <fullName evidence="2">Uncharacterized protein</fullName>
    </submittedName>
</protein>
<evidence type="ECO:0000313" key="3">
    <source>
        <dbReference type="EMBL" id="CAF5034291.1"/>
    </source>
</evidence>
<evidence type="ECO:0000313" key="4">
    <source>
        <dbReference type="Proteomes" id="UP000663834"/>
    </source>
</evidence>
<name>A0A816BJ07_9BILA</name>
<evidence type="ECO:0000313" key="2">
    <source>
        <dbReference type="EMBL" id="CAF1611069.1"/>
    </source>
</evidence>
<evidence type="ECO:0000256" key="1">
    <source>
        <dbReference type="SAM" id="MobiDB-lite"/>
    </source>
</evidence>
<proteinExistence type="predicted"/>
<feature type="region of interest" description="Disordered" evidence="1">
    <location>
        <begin position="48"/>
        <end position="78"/>
    </location>
</feature>
<dbReference type="AlphaFoldDB" id="A0A816BJ07"/>
<organism evidence="2 4">
    <name type="scientific">Rotaria magnacalcarata</name>
    <dbReference type="NCBI Taxonomy" id="392030"/>
    <lineage>
        <taxon>Eukaryota</taxon>
        <taxon>Metazoa</taxon>
        <taxon>Spiralia</taxon>
        <taxon>Gnathifera</taxon>
        <taxon>Rotifera</taxon>
        <taxon>Eurotatoria</taxon>
        <taxon>Bdelloidea</taxon>
        <taxon>Philodinida</taxon>
        <taxon>Philodinidae</taxon>
        <taxon>Rotaria</taxon>
    </lineage>
</organism>
<feature type="non-terminal residue" evidence="2">
    <location>
        <position position="1"/>
    </location>
</feature>
<dbReference type="EMBL" id="CAJNOW010012528">
    <property type="protein sequence ID" value="CAF1611069.1"/>
    <property type="molecule type" value="Genomic_DNA"/>
</dbReference>
<reference evidence="2" key="1">
    <citation type="submission" date="2021-02" db="EMBL/GenBank/DDBJ databases">
        <authorList>
            <person name="Nowell W R."/>
        </authorList>
    </citation>
    <scope>NUCLEOTIDE SEQUENCE</scope>
</reference>
<dbReference type="Proteomes" id="UP000681720">
    <property type="component" value="Unassembled WGS sequence"/>
</dbReference>
<dbReference type="Proteomes" id="UP000663834">
    <property type="component" value="Unassembled WGS sequence"/>
</dbReference>
<feature type="non-terminal residue" evidence="2">
    <location>
        <position position="78"/>
    </location>
</feature>
<accession>A0A816BJ07</accession>
<comment type="caution">
    <text evidence="2">The sequence shown here is derived from an EMBL/GenBank/DDBJ whole genome shotgun (WGS) entry which is preliminary data.</text>
</comment>
<dbReference type="EMBL" id="CAJOBJ010221592">
    <property type="protein sequence ID" value="CAF5034291.1"/>
    <property type="molecule type" value="Genomic_DNA"/>
</dbReference>
<sequence>FNDITTEEELTNELGLLTNDAIDVNSCASESEEDELKIDELKIDEPNINDELKDNDQLNITEQNEKNDELLTNRAKRT</sequence>